<sequence>MDHFALTFRPKENPSVPQRQVSNAIQPQFPTIDEHAILAVRTSSKAKHPLDTASVAGANCGASACPVDSTDTISPSTSLSPLGITKPLSGQPISVRIPATNAVCTSWCEYTTQYLTYDPIIGMQVLPIPVDRLAEFIIQEAFTADTPLQKLAHICLVKYS</sequence>
<evidence type="ECO:0000256" key="1">
    <source>
        <dbReference type="SAM" id="MobiDB-lite"/>
    </source>
</evidence>
<protein>
    <submittedName>
        <fullName evidence="2">Uncharacterized protein</fullName>
    </submittedName>
</protein>
<comment type="caution">
    <text evidence="2">The sequence shown here is derived from an EMBL/GenBank/DDBJ whole genome shotgun (WGS) entry which is preliminary data.</text>
</comment>
<dbReference type="Proteomes" id="UP000297910">
    <property type="component" value="Unassembled WGS sequence"/>
</dbReference>
<accession>A0A4Z1FUA8</accession>
<keyword evidence="3" id="KW-1185">Reference proteome</keyword>
<organism evidence="2 3">
    <name type="scientific">Botrytis paeoniae</name>
    <dbReference type="NCBI Taxonomy" id="278948"/>
    <lineage>
        <taxon>Eukaryota</taxon>
        <taxon>Fungi</taxon>
        <taxon>Dikarya</taxon>
        <taxon>Ascomycota</taxon>
        <taxon>Pezizomycotina</taxon>
        <taxon>Leotiomycetes</taxon>
        <taxon>Helotiales</taxon>
        <taxon>Sclerotiniaceae</taxon>
        <taxon>Botrytis</taxon>
    </lineage>
</organism>
<dbReference type="AlphaFoldDB" id="A0A4Z1FUA8"/>
<dbReference type="EMBL" id="PQXI01000032">
    <property type="protein sequence ID" value="TGO28095.1"/>
    <property type="molecule type" value="Genomic_DNA"/>
</dbReference>
<reference evidence="2 3" key="1">
    <citation type="submission" date="2017-12" db="EMBL/GenBank/DDBJ databases">
        <title>Comparative genomics of Botrytis spp.</title>
        <authorList>
            <person name="Valero-Jimenez C.A."/>
            <person name="Tapia P."/>
            <person name="Veloso J."/>
            <person name="Silva-Moreno E."/>
            <person name="Staats M."/>
            <person name="Valdes J.H."/>
            <person name="Van Kan J.A.L."/>
        </authorList>
    </citation>
    <scope>NUCLEOTIDE SEQUENCE [LARGE SCALE GENOMIC DNA]</scope>
    <source>
        <strain evidence="2 3">Bp0003</strain>
    </source>
</reference>
<evidence type="ECO:0000313" key="2">
    <source>
        <dbReference type="EMBL" id="TGO28095.1"/>
    </source>
</evidence>
<gene>
    <name evidence="2" type="ORF">BPAE_0032g00380</name>
</gene>
<evidence type="ECO:0000313" key="3">
    <source>
        <dbReference type="Proteomes" id="UP000297910"/>
    </source>
</evidence>
<feature type="region of interest" description="Disordered" evidence="1">
    <location>
        <begin position="1"/>
        <end position="20"/>
    </location>
</feature>
<proteinExistence type="predicted"/>
<name>A0A4Z1FUA8_9HELO</name>